<name>A0A8J3IJ56_9CHLR</name>
<keyword evidence="4" id="KW-1185">Reference proteome</keyword>
<dbReference type="InterPro" id="IPR020843">
    <property type="entry name" value="ER"/>
</dbReference>
<evidence type="ECO:0000313" key="4">
    <source>
        <dbReference type="Proteomes" id="UP000597444"/>
    </source>
</evidence>
<dbReference type="InterPro" id="IPR051603">
    <property type="entry name" value="Zinc-ADH_QOR/CCCR"/>
</dbReference>
<evidence type="ECO:0000259" key="2">
    <source>
        <dbReference type="SMART" id="SM00829"/>
    </source>
</evidence>
<dbReference type="AlphaFoldDB" id="A0A8J3IJ56"/>
<dbReference type="RefSeq" id="WP_220203191.1">
    <property type="nucleotide sequence ID" value="NZ_BNJK01000001.1"/>
</dbReference>
<dbReference type="Pfam" id="PF08240">
    <property type="entry name" value="ADH_N"/>
    <property type="match status" value="1"/>
</dbReference>
<evidence type="ECO:0000313" key="3">
    <source>
        <dbReference type="EMBL" id="GHO92352.1"/>
    </source>
</evidence>
<gene>
    <name evidence="3" type="ORF">KSF_024000</name>
</gene>
<dbReference type="GO" id="GO:0016491">
    <property type="term" value="F:oxidoreductase activity"/>
    <property type="evidence" value="ECO:0007669"/>
    <property type="project" value="InterPro"/>
</dbReference>
<dbReference type="SUPFAM" id="SSF51735">
    <property type="entry name" value="NAD(P)-binding Rossmann-fold domains"/>
    <property type="match status" value="1"/>
</dbReference>
<dbReference type="PANTHER" id="PTHR44154:SF1">
    <property type="entry name" value="QUINONE OXIDOREDUCTASE"/>
    <property type="match status" value="1"/>
</dbReference>
<feature type="domain" description="Enoyl reductase (ER)" evidence="2">
    <location>
        <begin position="15"/>
        <end position="304"/>
    </location>
</feature>
<dbReference type="SUPFAM" id="SSF50129">
    <property type="entry name" value="GroES-like"/>
    <property type="match status" value="1"/>
</dbReference>
<dbReference type="Proteomes" id="UP000597444">
    <property type="component" value="Unassembled WGS sequence"/>
</dbReference>
<dbReference type="EMBL" id="BNJK01000001">
    <property type="protein sequence ID" value="GHO92352.1"/>
    <property type="molecule type" value="Genomic_DNA"/>
</dbReference>
<dbReference type="SMART" id="SM00829">
    <property type="entry name" value="PKS_ER"/>
    <property type="match status" value="1"/>
</dbReference>
<dbReference type="Gene3D" id="3.90.180.10">
    <property type="entry name" value="Medium-chain alcohol dehydrogenases, catalytic domain"/>
    <property type="match status" value="1"/>
</dbReference>
<dbReference type="InterPro" id="IPR013154">
    <property type="entry name" value="ADH-like_N"/>
</dbReference>
<reference evidence="3" key="1">
    <citation type="submission" date="2020-10" db="EMBL/GenBank/DDBJ databases">
        <title>Taxonomic study of unclassified bacteria belonging to the class Ktedonobacteria.</title>
        <authorList>
            <person name="Yabe S."/>
            <person name="Wang C.M."/>
            <person name="Zheng Y."/>
            <person name="Sakai Y."/>
            <person name="Cavaletti L."/>
            <person name="Monciardini P."/>
            <person name="Donadio S."/>
        </authorList>
    </citation>
    <scope>NUCLEOTIDE SEQUENCE</scope>
    <source>
        <strain evidence="3">ID150040</strain>
    </source>
</reference>
<comment type="caution">
    <text evidence="3">The sequence shown here is derived from an EMBL/GenBank/DDBJ whole genome shotgun (WGS) entry which is preliminary data.</text>
</comment>
<dbReference type="CDD" id="cd05289">
    <property type="entry name" value="MDR_like_2"/>
    <property type="match status" value="1"/>
</dbReference>
<accession>A0A8J3IJ56</accession>
<organism evidence="3 4">
    <name type="scientific">Reticulibacter mediterranei</name>
    <dbReference type="NCBI Taxonomy" id="2778369"/>
    <lineage>
        <taxon>Bacteria</taxon>
        <taxon>Bacillati</taxon>
        <taxon>Chloroflexota</taxon>
        <taxon>Ktedonobacteria</taxon>
        <taxon>Ktedonobacterales</taxon>
        <taxon>Reticulibacteraceae</taxon>
        <taxon>Reticulibacter</taxon>
    </lineage>
</organism>
<dbReference type="Pfam" id="PF13602">
    <property type="entry name" value="ADH_zinc_N_2"/>
    <property type="match status" value="1"/>
</dbReference>
<dbReference type="InterPro" id="IPR036291">
    <property type="entry name" value="NAD(P)-bd_dom_sf"/>
</dbReference>
<dbReference type="Gene3D" id="3.40.50.720">
    <property type="entry name" value="NAD(P)-binding Rossmann-like Domain"/>
    <property type="match status" value="1"/>
</dbReference>
<keyword evidence="1" id="KW-0521">NADP</keyword>
<sequence>MATHMMQAMLLHDYGNSESLQLEETPRPLPQEGEALVRVYAVGVNPFDWLIPQGMFKKSRPITFPFIPGMEVAGVVEAVGAGVTSELLGQSVLGQVPHGGYAEYVSIPVHSLARKPQTMSFIEAAAFPLGITIAWRALFDNGKVTAGQQVLIQSASMGMGAFAVQLAKWKGARVTGIASATYREFVHSLGAETVMDATETPAERMDLVLQGAGSPVSSALVALRDGGTLITSGKLGPDEQEQVQARGIQVVTSGGTTSATLDQLVQLAEEGLLAVPVGKTFALREAAKSHAYAQSGQGFGRFVLRVVEEDPMMS</sequence>
<protein>
    <submittedName>
        <fullName evidence="3">NADPH:quinone reductase</fullName>
    </submittedName>
</protein>
<dbReference type="PANTHER" id="PTHR44154">
    <property type="entry name" value="QUINONE OXIDOREDUCTASE"/>
    <property type="match status" value="1"/>
</dbReference>
<proteinExistence type="predicted"/>
<evidence type="ECO:0000256" key="1">
    <source>
        <dbReference type="ARBA" id="ARBA00022857"/>
    </source>
</evidence>
<dbReference type="InterPro" id="IPR011032">
    <property type="entry name" value="GroES-like_sf"/>
</dbReference>